<sequence>MLHSVAGWGRSEFLSPVTSDIQSRSTRNDRCVVRFDGIVFE</sequence>
<dbReference type="EMBL" id="CP036432">
    <property type="protein sequence ID" value="QDV86844.1"/>
    <property type="molecule type" value="Genomic_DNA"/>
</dbReference>
<reference evidence="1 2" key="1">
    <citation type="submission" date="2019-02" db="EMBL/GenBank/DDBJ databases">
        <title>Deep-cultivation of Planctomycetes and their phenomic and genomic characterization uncovers novel biology.</title>
        <authorList>
            <person name="Wiegand S."/>
            <person name="Jogler M."/>
            <person name="Boedeker C."/>
            <person name="Pinto D."/>
            <person name="Vollmers J."/>
            <person name="Rivas-Marin E."/>
            <person name="Kohn T."/>
            <person name="Peeters S.H."/>
            <person name="Heuer A."/>
            <person name="Rast P."/>
            <person name="Oberbeckmann S."/>
            <person name="Bunk B."/>
            <person name="Jeske O."/>
            <person name="Meyerdierks A."/>
            <person name="Storesund J.E."/>
            <person name="Kallscheuer N."/>
            <person name="Luecker S."/>
            <person name="Lage O.M."/>
            <person name="Pohl T."/>
            <person name="Merkel B.J."/>
            <person name="Hornburger P."/>
            <person name="Mueller R.-W."/>
            <person name="Bruemmer F."/>
            <person name="Labrenz M."/>
            <person name="Spormann A.M."/>
            <person name="Op den Camp H."/>
            <person name="Overmann J."/>
            <person name="Amann R."/>
            <person name="Jetten M.S.M."/>
            <person name="Mascher T."/>
            <person name="Medema M.H."/>
            <person name="Devos D.P."/>
            <person name="Kaster A.-K."/>
            <person name="Ovreas L."/>
            <person name="Rohde M."/>
            <person name="Galperin M.Y."/>
            <person name="Jogler C."/>
        </authorList>
    </citation>
    <scope>NUCLEOTIDE SEQUENCE [LARGE SCALE GENOMIC DNA]</scope>
    <source>
        <strain evidence="1 2">TBK1r</strain>
    </source>
</reference>
<dbReference type="Proteomes" id="UP000318081">
    <property type="component" value="Chromosome"/>
</dbReference>
<evidence type="ECO:0000313" key="2">
    <source>
        <dbReference type="Proteomes" id="UP000318081"/>
    </source>
</evidence>
<accession>A0ABX5Y426</accession>
<protein>
    <submittedName>
        <fullName evidence="1">Uncharacterized protein</fullName>
    </submittedName>
</protein>
<keyword evidence="2" id="KW-1185">Reference proteome</keyword>
<proteinExistence type="predicted"/>
<gene>
    <name evidence="1" type="ORF">TBK1r_58690</name>
</gene>
<organism evidence="1 2">
    <name type="scientific">Stieleria magnilauensis</name>
    <dbReference type="NCBI Taxonomy" id="2527963"/>
    <lineage>
        <taxon>Bacteria</taxon>
        <taxon>Pseudomonadati</taxon>
        <taxon>Planctomycetota</taxon>
        <taxon>Planctomycetia</taxon>
        <taxon>Pirellulales</taxon>
        <taxon>Pirellulaceae</taxon>
        <taxon>Stieleria</taxon>
    </lineage>
</organism>
<evidence type="ECO:0000313" key="1">
    <source>
        <dbReference type="EMBL" id="QDV86844.1"/>
    </source>
</evidence>
<name>A0ABX5Y426_9BACT</name>